<dbReference type="Proteomes" id="UP000011150">
    <property type="component" value="Segment"/>
</dbReference>
<dbReference type="EMBL" id="JX483875">
    <property type="protein sequence ID" value="AGC35655.1"/>
    <property type="molecule type" value="Genomic_DNA"/>
</dbReference>
<accession>L7TKP3</accession>
<protein>
    <submittedName>
        <fullName evidence="1">Uncharacterized protein</fullName>
    </submittedName>
</protein>
<organism evidence="1 2">
    <name type="scientific">Rhizobium phage RHEph03</name>
    <dbReference type="NCBI Taxonomy" id="1220603"/>
    <lineage>
        <taxon>Viruses</taxon>
        <taxon>Duplodnaviria</taxon>
        <taxon>Heunggongvirae</taxon>
        <taxon>Uroviricota</taxon>
        <taxon>Caudoviricetes</taxon>
        <taxon>Autographivirales</taxon>
        <taxon>Dunnvirinae</taxon>
        <taxon>Cuernavacavirus</taxon>
        <taxon>Cuernavacavirus RHEph02</taxon>
    </lineage>
</organism>
<name>L7TKP3_9CAUD</name>
<evidence type="ECO:0000313" key="1">
    <source>
        <dbReference type="EMBL" id="AGC35655.1"/>
    </source>
</evidence>
<evidence type="ECO:0000313" key="2">
    <source>
        <dbReference type="Proteomes" id="UP000011150"/>
    </source>
</evidence>
<proteinExistence type="predicted"/>
<reference evidence="1 2" key="1">
    <citation type="journal article" date="2013" name="Appl. Environ. Microbiol.">
        <title>Narrow Host-Range Bacteriophages that Infect Rhizobium etli associate with Distinct Genomic Types.</title>
        <authorList>
            <person name="Santamaria R.I."/>
            <person name="Bustos P."/>
            <person name="Sepulveda-Robles O."/>
            <person name="Lozano L."/>
            <person name="Rodriguez C."/>
            <person name="Fernandez J.L."/>
            <person name="Juarez S."/>
            <person name="Kameyama L."/>
            <person name="Guarneros G."/>
            <person name="Davila G."/>
            <person name="Gonzalez V."/>
        </authorList>
    </citation>
    <scope>NUCLEOTIDE SEQUENCE [LARGE SCALE GENOMIC DNA]</scope>
</reference>
<gene>
    <name evidence="1" type="ORF">RHEph03_gp028</name>
</gene>
<sequence>MTEQYSPLRTLWDPSQVYVGKPVSREDSIRAADDWCTFIEAFRSGSTIVDPISAKDVDIFVRERACLQMQVTKSYKLDAGYSQWYVFLSDYRLVQYDPTEDDPLYAAAKEAHEITTLYRSEQYGWNVIVVADDFWPAYISASRTLRELPEGFTEKHMRQNLFINQKNVIHRMLGNEPRPLMEP</sequence>